<dbReference type="Proteomes" id="UP001210925">
    <property type="component" value="Unassembled WGS sequence"/>
</dbReference>
<keyword evidence="13" id="KW-1185">Reference proteome</keyword>
<dbReference type="GO" id="GO:0005829">
    <property type="term" value="C:cytosol"/>
    <property type="evidence" value="ECO:0007669"/>
    <property type="project" value="UniProtKB-SubCell"/>
</dbReference>
<keyword evidence="3" id="KW-0963">Cytoplasm</keyword>
<evidence type="ECO:0000256" key="7">
    <source>
        <dbReference type="ARBA" id="ARBA00044229"/>
    </source>
</evidence>
<evidence type="ECO:0000256" key="8">
    <source>
        <dbReference type="ARBA" id="ARBA00045373"/>
    </source>
</evidence>
<dbReference type="SUPFAM" id="SSF53448">
    <property type="entry name" value="Nucleotide-diphospho-sugar transferases"/>
    <property type="match status" value="1"/>
</dbReference>
<dbReference type="InterPro" id="IPR029044">
    <property type="entry name" value="Nucleotide-diphossugar_trans"/>
</dbReference>
<dbReference type="AlphaFoldDB" id="A0AAD5UHY3"/>
<comment type="function">
    <text evidence="8">Acts as a component of the translation initiation factor 2B (eIF2B) complex, which catalyzes the exchange of GDP for GTP on the eukaryotic initiation factor 2 (eIF2) complex gamma subunit. Its guanine nucleotide exchange factor activity is repressed when bound to eIF2 complex phosphorylated on the alpha subunit, thereby limiting the amount of methionyl-initiator methionine tRNA available to the ribosome and consequently global translation is repressed.</text>
</comment>
<dbReference type="PANTHER" id="PTHR45989:SF1">
    <property type="entry name" value="TRANSLATION INITIATION FACTOR EIF-2B SUBUNIT GAMMA"/>
    <property type="match status" value="1"/>
</dbReference>
<dbReference type="GO" id="GO:0002183">
    <property type="term" value="P:cytoplasmic translational initiation"/>
    <property type="evidence" value="ECO:0007669"/>
    <property type="project" value="TreeGrafter"/>
</dbReference>
<evidence type="ECO:0000313" key="13">
    <source>
        <dbReference type="Proteomes" id="UP001210925"/>
    </source>
</evidence>
<evidence type="ECO:0000256" key="6">
    <source>
        <dbReference type="ARBA" id="ARBA00044196"/>
    </source>
</evidence>
<evidence type="ECO:0000256" key="3">
    <source>
        <dbReference type="ARBA" id="ARBA00022490"/>
    </source>
</evidence>
<evidence type="ECO:0000256" key="9">
    <source>
        <dbReference type="ARBA" id="ARBA00046432"/>
    </source>
</evidence>
<feature type="domain" description="Nucleotidyl transferase" evidence="10">
    <location>
        <begin position="16"/>
        <end position="144"/>
    </location>
</feature>
<protein>
    <recommendedName>
        <fullName evidence="6">Translation initiation factor eIF2B subunit gamma</fullName>
    </recommendedName>
    <alternativeName>
        <fullName evidence="7">eIF2B GDP-GTP exchange factor subunit gamma</fullName>
    </alternativeName>
</protein>
<dbReference type="InterPro" id="IPR051960">
    <property type="entry name" value="eIF2B_gamma"/>
</dbReference>
<dbReference type="Pfam" id="PF25084">
    <property type="entry name" value="LbH_EIF2B"/>
    <property type="match status" value="1"/>
</dbReference>
<comment type="subunit">
    <text evidence="9">Component of the translation initiation factor 2B (eIF2B) complex which is a heterodecamer of two sets of five different subunits: alpha, beta, gamma, delta and epsilon. Subunits alpha, beta and delta comprise a regulatory subcomplex and subunits epsilon and gamma comprise a catalytic subcomplex. Within the complex, the hexameric regulatory complex resides at the center, with the two heterodimeric catalytic subcomplexes bound on opposite sides.</text>
</comment>
<evidence type="ECO:0000256" key="4">
    <source>
        <dbReference type="ARBA" id="ARBA00022540"/>
    </source>
</evidence>
<dbReference type="Gene3D" id="3.90.550.10">
    <property type="entry name" value="Spore Coat Polysaccharide Biosynthesis Protein SpsA, Chain A"/>
    <property type="match status" value="1"/>
</dbReference>
<dbReference type="EMBL" id="JADGKB010000067">
    <property type="protein sequence ID" value="KAJ3255403.1"/>
    <property type="molecule type" value="Genomic_DNA"/>
</dbReference>
<comment type="caution">
    <text evidence="12">The sequence shown here is derived from an EMBL/GenBank/DDBJ whole genome shotgun (WGS) entry which is preliminary data.</text>
</comment>
<evidence type="ECO:0000259" key="10">
    <source>
        <dbReference type="Pfam" id="PF00483"/>
    </source>
</evidence>
<sequence>MLFESTQISEFQAVVLCGYGNRMYPLTEDSNLPKGLLPVANHPMIYYSLQWLEKANINDVLIATYPDAKNKISAYVHEGNIHLNKVYETSMKIQVVEVPENCGSAEALRVLKPLIKMDFIVFSCDLITDVSPNVLINSFRVQNRTMCALLYDSGSLETGDRKREDVEYIGIHDKTATLLFMESKADIGEDDLDIRCSLINKFQAVHLHSQLRDAHLYLFKRWVLELVAKNKNIVSVKSDLVPLLLEAQHRKLVYNREGIEALQDENSQDIFAKARLLSLSGNRSPSKVSCTAVCHLQGFTARANTVWSYSEINRTLAKNTPSTVPQATEISPKTQVGSDSLIGESTRIDERCSVKRSVIGNHVKIGKNCKISNSVIMDYVSIEDGVKLDNCVVCQSAKILTKSELKDCEVSGKYVVDKETRAKGEHLVKNIDE</sequence>
<dbReference type="GO" id="GO:0005085">
    <property type="term" value="F:guanyl-nucleotide exchange factor activity"/>
    <property type="evidence" value="ECO:0007669"/>
    <property type="project" value="TreeGrafter"/>
</dbReference>
<name>A0AAD5UHY3_9FUNG</name>
<keyword evidence="5" id="KW-0648">Protein biosynthesis</keyword>
<evidence type="ECO:0000256" key="1">
    <source>
        <dbReference type="ARBA" id="ARBA00004514"/>
    </source>
</evidence>
<feature type="domain" description="EIF2B subunit epsilon/gamma LbH" evidence="11">
    <location>
        <begin position="329"/>
        <end position="419"/>
    </location>
</feature>
<evidence type="ECO:0000313" key="12">
    <source>
        <dbReference type="EMBL" id="KAJ3255403.1"/>
    </source>
</evidence>
<dbReference type="CDD" id="cd04652">
    <property type="entry name" value="LbH_eIF2B_gamma_C"/>
    <property type="match status" value="1"/>
</dbReference>
<dbReference type="InterPro" id="IPR056764">
    <property type="entry name" value="LbH_EIF2B3/5"/>
</dbReference>
<gene>
    <name evidence="12" type="ORF">HK103_006322</name>
</gene>
<evidence type="ECO:0000259" key="11">
    <source>
        <dbReference type="Pfam" id="PF25084"/>
    </source>
</evidence>
<organism evidence="12 13">
    <name type="scientific">Boothiomyces macroporosus</name>
    <dbReference type="NCBI Taxonomy" id="261099"/>
    <lineage>
        <taxon>Eukaryota</taxon>
        <taxon>Fungi</taxon>
        <taxon>Fungi incertae sedis</taxon>
        <taxon>Chytridiomycota</taxon>
        <taxon>Chytridiomycota incertae sedis</taxon>
        <taxon>Chytridiomycetes</taxon>
        <taxon>Rhizophydiales</taxon>
        <taxon>Terramycetaceae</taxon>
        <taxon>Boothiomyces</taxon>
    </lineage>
</organism>
<comment type="subcellular location">
    <subcellularLocation>
        <location evidence="1">Cytoplasm</location>
        <location evidence="1">Cytosol</location>
    </subcellularLocation>
</comment>
<dbReference type="Pfam" id="PF00483">
    <property type="entry name" value="NTP_transferase"/>
    <property type="match status" value="1"/>
</dbReference>
<keyword evidence="4" id="KW-0396">Initiation factor</keyword>
<dbReference type="GO" id="GO:0003743">
    <property type="term" value="F:translation initiation factor activity"/>
    <property type="evidence" value="ECO:0007669"/>
    <property type="project" value="UniProtKB-KW"/>
</dbReference>
<evidence type="ECO:0000256" key="2">
    <source>
        <dbReference type="ARBA" id="ARBA00007878"/>
    </source>
</evidence>
<dbReference type="PANTHER" id="PTHR45989">
    <property type="entry name" value="TRANSLATION INITIATION FACTOR EIF-2B SUBUNIT GAMMA"/>
    <property type="match status" value="1"/>
</dbReference>
<accession>A0AAD5UHY3</accession>
<proteinExistence type="inferred from homology"/>
<comment type="similarity">
    <text evidence="2">Belongs to the eIF-2B gamma/epsilon subunits family.</text>
</comment>
<dbReference type="GO" id="GO:0005851">
    <property type="term" value="C:eukaryotic translation initiation factor 2B complex"/>
    <property type="evidence" value="ECO:0007669"/>
    <property type="project" value="TreeGrafter"/>
</dbReference>
<dbReference type="InterPro" id="IPR005835">
    <property type="entry name" value="NTP_transferase_dom"/>
</dbReference>
<evidence type="ECO:0000256" key="5">
    <source>
        <dbReference type="ARBA" id="ARBA00022917"/>
    </source>
</evidence>
<dbReference type="Gene3D" id="2.160.10.10">
    <property type="entry name" value="Hexapeptide repeat proteins"/>
    <property type="match status" value="1"/>
</dbReference>
<reference evidence="12" key="1">
    <citation type="submission" date="2020-05" db="EMBL/GenBank/DDBJ databases">
        <title>Phylogenomic resolution of chytrid fungi.</title>
        <authorList>
            <person name="Stajich J.E."/>
            <person name="Amses K."/>
            <person name="Simmons R."/>
            <person name="Seto K."/>
            <person name="Myers J."/>
            <person name="Bonds A."/>
            <person name="Quandt C.A."/>
            <person name="Barry K."/>
            <person name="Liu P."/>
            <person name="Grigoriev I."/>
            <person name="Longcore J.E."/>
            <person name="James T.Y."/>
        </authorList>
    </citation>
    <scope>NUCLEOTIDE SEQUENCE</scope>
    <source>
        <strain evidence="12">PLAUS21</strain>
    </source>
</reference>